<name>A0A1I0RKD0_9BACT</name>
<gene>
    <name evidence="1" type="ORF">SAMN05216290_3764</name>
</gene>
<dbReference type="RefSeq" id="WP_090260750.1">
    <property type="nucleotide sequence ID" value="NZ_FOIR01000004.1"/>
</dbReference>
<dbReference type="EMBL" id="FOIR01000004">
    <property type="protein sequence ID" value="SEW41535.1"/>
    <property type="molecule type" value="Genomic_DNA"/>
</dbReference>
<evidence type="ECO:0000313" key="1">
    <source>
        <dbReference type="EMBL" id="SEW41535.1"/>
    </source>
</evidence>
<dbReference type="Gene3D" id="2.120.10.30">
    <property type="entry name" value="TolB, C-terminal domain"/>
    <property type="match status" value="1"/>
</dbReference>
<dbReference type="STRING" id="1267423.SAMN05216290_3764"/>
<dbReference type="PANTHER" id="PTHR36842">
    <property type="entry name" value="PROTEIN TOLB HOMOLOG"/>
    <property type="match status" value="1"/>
</dbReference>
<accession>A0A1I0RKD0</accession>
<dbReference type="Proteomes" id="UP000199437">
    <property type="component" value="Unassembled WGS sequence"/>
</dbReference>
<dbReference type="InterPro" id="IPR011042">
    <property type="entry name" value="6-blade_b-propeller_TolB-like"/>
</dbReference>
<proteinExistence type="predicted"/>
<protein>
    <recommendedName>
        <fullName evidence="3">WD40-like Beta Propeller Repeat</fullName>
    </recommendedName>
</protein>
<dbReference type="Gene3D" id="2.40.160.50">
    <property type="entry name" value="membrane protein fhac: a member of the omp85/tpsb transporter family"/>
    <property type="match status" value="1"/>
</dbReference>
<dbReference type="OrthoDB" id="9760276at2"/>
<dbReference type="SUPFAM" id="SSF82171">
    <property type="entry name" value="DPP6 N-terminal domain-like"/>
    <property type="match status" value="1"/>
</dbReference>
<sequence length="1091" mass="125514">MLKRQLTTSLLLTVVFFSIQLNHARGQAYKERFDKNRIQYKSFDWKYYQSENYEVYYYQGGEELAKLTSEFLEDQFSRITETIGYFPYARTRVFLYNSIIDKQQSNVGIRGNDFSVGGQTNFVKSQVEIAYSGDLASFKKKAVFSISDMLIQEMLYGGNIAEMFQSAFSTPIPRWFTTGVASYIAYGWDKEMDDAVREYVYHNQVDKFARLSPEMNELIGRSIWNYVVQKYGQRSVSNVLNLARILRDEETSVSRTLGVPFNRFMLEWRTFYSNMHVNLLEAYNQPNEEFMLTGNNKKAEDYTSIKFSPGGKHLAYTAAKNGRFEVRVIDMQSQREKVVYEGGFRIINQEVDTHYPILSWADSTTLGVVYSENGNNVLAVKRLGVKGEQVINIPVVTDVQSFDFKPGGRQAVLTGAYNGISDAYIYNIVRGQVRRITDDSYDERDISFFPGSNQIILSSNRPSDSVFVQGPEKISEVEVNKFNLFTYSLDYPDSVFGKITNSLALDLSAEISVDRDVLYLSDQQGINNLYKFSLRDSLTTQISNFAFGMKHFTYDAENNRLAYVSTNNSRDAIFLQSFTASESVFTPVTPRKAQETSKLLAEIRRKRLLENRSLGDTLPDEPEPVEEKKMLFLDSVRANAINTENYSFKNASKVNTKDYQFERPVAEERQSTGRSFLNIYQNTKLQNATTGPYDYQNRMQTNNIVTSFAIDEIRSFSQWVEIDMNDFLEDHRFSGGMLIPWSFNDGYDVFGKYEYLKHRIDFHAQYYREAIVRSSQSNPDFDQKYFKDRFELGFGYPFTQRLRFQFNPFYTQTRFLDNNPALLVPANTPSQFIADVKRRYVGFSAGFVYDNSVVTGTNIHEGTRAKVTFETHAKLNDAAVGFSNVELDVRHYQRLTKGILLAGRVHYGSYFGGAPKQYLLGGVDNWAFNSTEGSGDETDPLYFTTLYDNSDVLFLEFVNLRGYDYNTFQGRNVLSASAEIRFPINQLLNNSELRSNFLRNLQVITFYDIGSAWDDLSPFEEQNNLNIEEVSTDGSPFSAVLNNFNNPWLQSTGVGMRTMFLGFFSRVDLAFPIRNFEFLSPQFQLSFGYDF</sequence>
<organism evidence="1 2">
    <name type="scientific">Roseivirga pacifica</name>
    <dbReference type="NCBI Taxonomy" id="1267423"/>
    <lineage>
        <taxon>Bacteria</taxon>
        <taxon>Pseudomonadati</taxon>
        <taxon>Bacteroidota</taxon>
        <taxon>Cytophagia</taxon>
        <taxon>Cytophagales</taxon>
        <taxon>Roseivirgaceae</taxon>
        <taxon>Roseivirga</taxon>
    </lineage>
</organism>
<dbReference type="PANTHER" id="PTHR36842:SF1">
    <property type="entry name" value="PROTEIN TOLB"/>
    <property type="match status" value="1"/>
</dbReference>
<dbReference type="AlphaFoldDB" id="A0A1I0RKD0"/>
<dbReference type="GeneID" id="99988431"/>
<keyword evidence="2" id="KW-1185">Reference proteome</keyword>
<evidence type="ECO:0008006" key="3">
    <source>
        <dbReference type="Google" id="ProtNLM"/>
    </source>
</evidence>
<reference evidence="2" key="1">
    <citation type="submission" date="2016-10" db="EMBL/GenBank/DDBJ databases">
        <authorList>
            <person name="Varghese N."/>
            <person name="Submissions S."/>
        </authorList>
    </citation>
    <scope>NUCLEOTIDE SEQUENCE [LARGE SCALE GENOMIC DNA]</scope>
    <source>
        <strain evidence="2">CGMCC 1.12402</strain>
    </source>
</reference>
<evidence type="ECO:0000313" key="2">
    <source>
        <dbReference type="Proteomes" id="UP000199437"/>
    </source>
</evidence>